<dbReference type="InterPro" id="IPR012373">
    <property type="entry name" value="Ferrdict_sens_TM"/>
</dbReference>
<name>A0A3N4Q9N8_9BACT</name>
<reference evidence="2 3" key="1">
    <citation type="submission" date="2018-11" db="EMBL/GenBank/DDBJ databases">
        <title>Chitinophaga lutea sp.nov., isolate from arsenic contaminated soil.</title>
        <authorList>
            <person name="Zong Y."/>
        </authorList>
    </citation>
    <scope>NUCLEOTIDE SEQUENCE [LARGE SCALE GENOMIC DNA]</scope>
    <source>
        <strain evidence="2 3">ZY74</strain>
    </source>
</reference>
<gene>
    <name evidence="2" type="ORF">EGT74_03960</name>
</gene>
<accession>A0A3N4Q9N8</accession>
<protein>
    <recommendedName>
        <fullName evidence="4">Tetratricopeptide repeat protein</fullName>
    </recommendedName>
</protein>
<evidence type="ECO:0008006" key="4">
    <source>
        <dbReference type="Google" id="ProtNLM"/>
    </source>
</evidence>
<keyword evidence="3" id="KW-1185">Reference proteome</keyword>
<organism evidence="2 3">
    <name type="scientific">Chitinophaga lutea</name>
    <dbReference type="NCBI Taxonomy" id="2488634"/>
    <lineage>
        <taxon>Bacteria</taxon>
        <taxon>Pseudomonadati</taxon>
        <taxon>Bacteroidota</taxon>
        <taxon>Chitinophagia</taxon>
        <taxon>Chitinophagales</taxon>
        <taxon>Chitinophagaceae</taxon>
        <taxon>Chitinophaga</taxon>
    </lineage>
</organism>
<dbReference type="OrthoDB" id="1091348at2"/>
<comment type="caution">
    <text evidence="2">The sequence shown here is derived from an EMBL/GenBank/DDBJ whole genome shotgun (WGS) entry which is preliminary data.</text>
</comment>
<keyword evidence="1" id="KW-0812">Transmembrane</keyword>
<dbReference type="SUPFAM" id="SSF48452">
    <property type="entry name" value="TPR-like"/>
    <property type="match status" value="1"/>
</dbReference>
<evidence type="ECO:0000313" key="2">
    <source>
        <dbReference type="EMBL" id="RPE12710.1"/>
    </source>
</evidence>
<dbReference type="InterPro" id="IPR011990">
    <property type="entry name" value="TPR-like_helical_dom_sf"/>
</dbReference>
<keyword evidence="1" id="KW-0472">Membrane</keyword>
<dbReference type="RefSeq" id="WP_123845223.1">
    <property type="nucleotide sequence ID" value="NZ_RPDH01000001.1"/>
</dbReference>
<feature type="transmembrane region" description="Helical" evidence="1">
    <location>
        <begin position="85"/>
        <end position="102"/>
    </location>
</feature>
<proteinExistence type="predicted"/>
<dbReference type="Gene3D" id="1.25.40.10">
    <property type="entry name" value="Tetratricopeptide repeat domain"/>
    <property type="match status" value="1"/>
</dbReference>
<dbReference type="AlphaFoldDB" id="A0A3N4Q9N8"/>
<sequence length="240" mass="27671">MNDNDHELIDRYLSGDMSPAAREAFEDRLRMEPDLQEALERWADVQNTLRQSLTPDPQREQLEKTLQSNRPVFHARSKVVRLQRFSIAVASVAAVVAVLLYISPWRQDLTTQYAAQEMVYPAERGTAPDTSLQQAVQQFNGRHYADAITSLTRVLDRQPDDAYARLYRGLAYLENDQPALARPDLEIIYNGQSLFKYDGAFYMAISYLKEKDKEQCRQWLLKIPADAENFARAQELLNEL</sequence>
<dbReference type="PANTHER" id="PTHR30273">
    <property type="entry name" value="PERIPLASMIC SIGNAL SENSOR AND SIGMA FACTOR ACTIVATOR FECR-RELATED"/>
    <property type="match status" value="1"/>
</dbReference>
<dbReference type="PANTHER" id="PTHR30273:SF2">
    <property type="entry name" value="PROTEIN FECR"/>
    <property type="match status" value="1"/>
</dbReference>
<dbReference type="EMBL" id="RPDH01000001">
    <property type="protein sequence ID" value="RPE12710.1"/>
    <property type="molecule type" value="Genomic_DNA"/>
</dbReference>
<keyword evidence="1" id="KW-1133">Transmembrane helix</keyword>
<dbReference type="GO" id="GO:0016989">
    <property type="term" value="F:sigma factor antagonist activity"/>
    <property type="evidence" value="ECO:0007669"/>
    <property type="project" value="TreeGrafter"/>
</dbReference>
<evidence type="ECO:0000313" key="3">
    <source>
        <dbReference type="Proteomes" id="UP000278351"/>
    </source>
</evidence>
<dbReference type="Proteomes" id="UP000278351">
    <property type="component" value="Unassembled WGS sequence"/>
</dbReference>
<evidence type="ECO:0000256" key="1">
    <source>
        <dbReference type="SAM" id="Phobius"/>
    </source>
</evidence>